<dbReference type="PANTHER" id="PTHR20973:SF0">
    <property type="entry name" value="NON-STRUCTURAL MAINTENANCE OF CHROMOSOMES ELEMENT 1 HOMOLOG"/>
    <property type="match status" value="1"/>
</dbReference>
<evidence type="ECO:0000313" key="19">
    <source>
        <dbReference type="Proteomes" id="UP000008021"/>
    </source>
</evidence>
<evidence type="ECO:0000256" key="10">
    <source>
        <dbReference type="ARBA" id="ARBA00022786"/>
    </source>
</evidence>
<evidence type="ECO:0000256" key="4">
    <source>
        <dbReference type="ARBA" id="ARBA00012483"/>
    </source>
</evidence>
<keyword evidence="11 15" id="KW-0862">Zinc</keyword>
<dbReference type="InterPro" id="IPR014857">
    <property type="entry name" value="Nse1_RING_C4HC3-type"/>
</dbReference>
<keyword evidence="7 15" id="KW-0479">Metal-binding</keyword>
<evidence type="ECO:0000256" key="12">
    <source>
        <dbReference type="ARBA" id="ARBA00023172"/>
    </source>
</evidence>
<dbReference type="FunFam" id="3.90.1150.220:FF:000002">
    <property type="entry name" value="Non-structural maintenance of chromosomes element 1"/>
    <property type="match status" value="1"/>
</dbReference>
<dbReference type="Gene3D" id="3.30.40.10">
    <property type="entry name" value="Zinc/RING finger domain, C3HC4 (zinc finger)"/>
    <property type="match status" value="1"/>
</dbReference>
<dbReference type="GO" id="GO:0000724">
    <property type="term" value="P:double-strand break repair via homologous recombination"/>
    <property type="evidence" value="ECO:0007669"/>
    <property type="project" value="TreeGrafter"/>
</dbReference>
<dbReference type="Gene3D" id="3.90.1150.220">
    <property type="match status" value="1"/>
</dbReference>
<evidence type="ECO:0000313" key="18">
    <source>
        <dbReference type="EnsemblPlants" id="OMERI12G00010.1"/>
    </source>
</evidence>
<feature type="compositionally biased region" description="Acidic residues" evidence="16">
    <location>
        <begin position="217"/>
        <end position="234"/>
    </location>
</feature>
<reference evidence="18" key="2">
    <citation type="submission" date="2018-05" db="EMBL/GenBank/DDBJ databases">
        <title>OmerRS3 (Oryza meridionalis Reference Sequence Version 3).</title>
        <authorList>
            <person name="Zhang J."/>
            <person name="Kudrna D."/>
            <person name="Lee S."/>
            <person name="Talag J."/>
            <person name="Welchert J."/>
            <person name="Wing R.A."/>
        </authorList>
    </citation>
    <scope>NUCLEOTIDE SEQUENCE [LARGE SCALE GENOMIC DNA]</scope>
    <source>
        <strain evidence="18">cv. OR44</strain>
    </source>
</reference>
<sequence length="303" mass="33652">MAPLSWRHHTLLQALLSRGPLSERDFHALFSAISGGKNPATHRQLFNDTLLKINKELAYLQFELRAGINQYDGTVYYGVVNNIADEESKLGSKFSVPQIAFYKGLLEAIVHEAGNDGSITNIDALNTRIDNQDRWLSYTPTGKIGLGTRSFLDLRSWLRSNDIPSCEVCNEACIKASSCPNEGCNVRIHGYCLKKKFSQRKASRACGCGTEWPRLEGEDDGAEDEDVNEPEEDQVPSANQHSRTRRRGVKSELVEENERAGPSARMTRRTLRSSKAEAVEAAQEVPSAAGPSQSTRASKRRKN</sequence>
<evidence type="ECO:0000256" key="7">
    <source>
        <dbReference type="ARBA" id="ARBA00022723"/>
    </source>
</evidence>
<keyword evidence="9 15" id="KW-0863">Zinc-finger</keyword>
<dbReference type="EC" id="2.3.2.27" evidence="4 15"/>
<evidence type="ECO:0000256" key="16">
    <source>
        <dbReference type="SAM" id="MobiDB-lite"/>
    </source>
</evidence>
<dbReference type="GO" id="GO:0008270">
    <property type="term" value="F:zinc ion binding"/>
    <property type="evidence" value="ECO:0007669"/>
    <property type="project" value="UniProtKB-KW"/>
</dbReference>
<dbReference type="AlphaFoldDB" id="A0A0E0F8W1"/>
<comment type="similarity">
    <text evidence="3 15">Belongs to the NSE1 family.</text>
</comment>
<keyword evidence="12 15" id="KW-0233">DNA recombination</keyword>
<proteinExistence type="inferred from homology"/>
<dbReference type="HOGENOM" id="CLU_045153_2_0_1"/>
<evidence type="ECO:0000256" key="1">
    <source>
        <dbReference type="ARBA" id="ARBA00000900"/>
    </source>
</evidence>
<keyword evidence="14 15" id="KW-0539">Nucleus</keyword>
<keyword evidence="8 15" id="KW-0227">DNA damage</keyword>
<dbReference type="FunFam" id="3.30.40.10:FF:000427">
    <property type="entry name" value="Non-structural maintenance of chromosomes element 1"/>
    <property type="match status" value="1"/>
</dbReference>
<evidence type="ECO:0000256" key="13">
    <source>
        <dbReference type="ARBA" id="ARBA00023204"/>
    </source>
</evidence>
<dbReference type="Pfam" id="PF07574">
    <property type="entry name" value="SMC_Nse1"/>
    <property type="match status" value="1"/>
</dbReference>
<dbReference type="STRING" id="40149.A0A0E0F8W1"/>
<dbReference type="GO" id="GO:0061630">
    <property type="term" value="F:ubiquitin protein ligase activity"/>
    <property type="evidence" value="ECO:0007669"/>
    <property type="project" value="UniProtKB-EC"/>
</dbReference>
<evidence type="ECO:0000256" key="2">
    <source>
        <dbReference type="ARBA" id="ARBA00004123"/>
    </source>
</evidence>
<dbReference type="InterPro" id="IPR036388">
    <property type="entry name" value="WH-like_DNA-bd_sf"/>
</dbReference>
<comment type="subunit">
    <text evidence="15">Component of the Smc5-Smc6 complex.</text>
</comment>
<dbReference type="InterPro" id="IPR011513">
    <property type="entry name" value="Nse1"/>
</dbReference>
<evidence type="ECO:0000256" key="15">
    <source>
        <dbReference type="RuleBase" id="RU368018"/>
    </source>
</evidence>
<protein>
    <recommendedName>
        <fullName evidence="5 15">Non-structural maintenance of chromosomes element 1 homolog</fullName>
        <ecNumber evidence="4 15">2.3.2.27</ecNumber>
    </recommendedName>
</protein>
<dbReference type="Proteomes" id="UP000008021">
    <property type="component" value="Chromosome 12"/>
</dbReference>
<dbReference type="eggNOG" id="KOG4718">
    <property type="taxonomic scope" value="Eukaryota"/>
</dbReference>
<feature type="region of interest" description="Disordered" evidence="16">
    <location>
        <begin position="213"/>
        <end position="303"/>
    </location>
</feature>
<keyword evidence="19" id="KW-1185">Reference proteome</keyword>
<dbReference type="Gene3D" id="1.10.10.10">
    <property type="entry name" value="Winged helix-like DNA-binding domain superfamily/Winged helix DNA-binding domain"/>
    <property type="match status" value="1"/>
</dbReference>
<comment type="catalytic activity">
    <reaction evidence="1 15">
        <text>S-ubiquitinyl-[E2 ubiquitin-conjugating enzyme]-L-cysteine + [acceptor protein]-L-lysine = [E2 ubiquitin-conjugating enzyme]-L-cysteine + N(6)-ubiquitinyl-[acceptor protein]-L-lysine.</text>
        <dbReference type="EC" id="2.3.2.27"/>
    </reaction>
</comment>
<reference evidence="18" key="1">
    <citation type="submission" date="2015-04" db="UniProtKB">
        <authorList>
            <consortium name="EnsemblPlants"/>
        </authorList>
    </citation>
    <scope>IDENTIFICATION</scope>
</reference>
<feature type="compositionally biased region" description="Basic and acidic residues" evidence="16">
    <location>
        <begin position="249"/>
        <end position="259"/>
    </location>
</feature>
<evidence type="ECO:0000256" key="5">
    <source>
        <dbReference type="ARBA" id="ARBA00019422"/>
    </source>
</evidence>
<keyword evidence="10 15" id="KW-0833">Ubl conjugation pathway</keyword>
<comment type="subcellular location">
    <subcellularLocation>
        <location evidence="2 15">Nucleus</location>
    </subcellularLocation>
</comment>
<keyword evidence="6 15" id="KW-0808">Transferase</keyword>
<evidence type="ECO:0000256" key="9">
    <source>
        <dbReference type="ARBA" id="ARBA00022771"/>
    </source>
</evidence>
<dbReference type="GO" id="GO:0030915">
    <property type="term" value="C:Smc5-Smc6 complex"/>
    <property type="evidence" value="ECO:0007669"/>
    <property type="project" value="UniProtKB-UniRule"/>
</dbReference>
<dbReference type="Pfam" id="PF08746">
    <property type="entry name" value="zf-RING-like"/>
    <property type="match status" value="1"/>
</dbReference>
<dbReference type="Gramene" id="OMERI12G00010.1">
    <property type="protein sequence ID" value="OMERI12G00010.1"/>
    <property type="gene ID" value="OMERI12G00010"/>
</dbReference>
<evidence type="ECO:0000256" key="14">
    <source>
        <dbReference type="ARBA" id="ARBA00023242"/>
    </source>
</evidence>
<feature type="domain" description="Non-structural maintenance of chromosomes element 1 RING C4HC3-type" evidence="17">
    <location>
        <begin position="166"/>
        <end position="206"/>
    </location>
</feature>
<dbReference type="CDD" id="cd16493">
    <property type="entry name" value="RING-CH-C4HC3_NSE1"/>
    <property type="match status" value="1"/>
</dbReference>
<organism evidence="18">
    <name type="scientific">Oryza meridionalis</name>
    <dbReference type="NCBI Taxonomy" id="40149"/>
    <lineage>
        <taxon>Eukaryota</taxon>
        <taxon>Viridiplantae</taxon>
        <taxon>Streptophyta</taxon>
        <taxon>Embryophyta</taxon>
        <taxon>Tracheophyta</taxon>
        <taxon>Spermatophyta</taxon>
        <taxon>Magnoliopsida</taxon>
        <taxon>Liliopsida</taxon>
        <taxon>Poales</taxon>
        <taxon>Poaceae</taxon>
        <taxon>BOP clade</taxon>
        <taxon>Oryzoideae</taxon>
        <taxon>Oryzeae</taxon>
        <taxon>Oryzinae</taxon>
        <taxon>Oryza</taxon>
    </lineage>
</organism>
<dbReference type="EnsemblPlants" id="OMERI12G00010.1">
    <property type="protein sequence ID" value="OMERI12G00010.1"/>
    <property type="gene ID" value="OMERI12G00010"/>
</dbReference>
<name>A0A0E0F8W1_9ORYZ</name>
<keyword evidence="13 15" id="KW-0234">DNA repair</keyword>
<dbReference type="GO" id="GO:0005634">
    <property type="term" value="C:nucleus"/>
    <property type="evidence" value="ECO:0007669"/>
    <property type="project" value="UniProtKB-SubCell"/>
</dbReference>
<accession>A0A0E0F8W1</accession>
<dbReference type="InterPro" id="IPR013083">
    <property type="entry name" value="Znf_RING/FYVE/PHD"/>
</dbReference>
<evidence type="ECO:0000259" key="17">
    <source>
        <dbReference type="Pfam" id="PF08746"/>
    </source>
</evidence>
<evidence type="ECO:0000256" key="3">
    <source>
        <dbReference type="ARBA" id="ARBA00010258"/>
    </source>
</evidence>
<evidence type="ECO:0000256" key="6">
    <source>
        <dbReference type="ARBA" id="ARBA00022679"/>
    </source>
</evidence>
<evidence type="ECO:0000256" key="8">
    <source>
        <dbReference type="ARBA" id="ARBA00022763"/>
    </source>
</evidence>
<dbReference type="PANTHER" id="PTHR20973">
    <property type="entry name" value="NON-SMC ELEMENT 1-RELATED"/>
    <property type="match status" value="1"/>
</dbReference>
<evidence type="ECO:0000256" key="11">
    <source>
        <dbReference type="ARBA" id="ARBA00022833"/>
    </source>
</evidence>